<keyword evidence="1" id="KW-1133">Transmembrane helix</keyword>
<protein>
    <submittedName>
        <fullName evidence="2">Uncharacterized protein</fullName>
    </submittedName>
</protein>
<evidence type="ECO:0000313" key="2">
    <source>
        <dbReference type="EMBL" id="MDA0165657.1"/>
    </source>
</evidence>
<dbReference type="Proteomes" id="UP001149140">
    <property type="component" value="Unassembled WGS sequence"/>
</dbReference>
<dbReference type="EMBL" id="JAPDOD010000050">
    <property type="protein sequence ID" value="MDA0165657.1"/>
    <property type="molecule type" value="Genomic_DNA"/>
</dbReference>
<keyword evidence="3" id="KW-1185">Reference proteome</keyword>
<proteinExistence type="predicted"/>
<evidence type="ECO:0000313" key="3">
    <source>
        <dbReference type="Proteomes" id="UP001149140"/>
    </source>
</evidence>
<evidence type="ECO:0000256" key="1">
    <source>
        <dbReference type="SAM" id="Phobius"/>
    </source>
</evidence>
<keyword evidence="1" id="KW-0812">Transmembrane</keyword>
<sequence length="100" mass="10758">MRKLLYGMGTAVWVWVLTAPAYAGDGERVGENISHMLGTWAKSLYIGVAAIVAILFLMTRKFTDLAVFMGAAVLVGGFVLAPHEIANTVQSIWQTVTNGT</sequence>
<reference evidence="2" key="1">
    <citation type="submission" date="2022-10" db="EMBL/GenBank/DDBJ databases">
        <title>The WGS of Solirubrobacter ginsenosidimutans DSM 21036.</title>
        <authorList>
            <person name="Jiang Z."/>
        </authorList>
    </citation>
    <scope>NUCLEOTIDE SEQUENCE</scope>
    <source>
        <strain evidence="2">DSM 21036</strain>
    </source>
</reference>
<keyword evidence="1" id="KW-0472">Membrane</keyword>
<feature type="transmembrane region" description="Helical" evidence="1">
    <location>
        <begin position="39"/>
        <end position="58"/>
    </location>
</feature>
<name>A0A9X3MZZ7_9ACTN</name>
<comment type="caution">
    <text evidence="2">The sequence shown here is derived from an EMBL/GenBank/DDBJ whole genome shotgun (WGS) entry which is preliminary data.</text>
</comment>
<gene>
    <name evidence="2" type="ORF">OM076_35650</name>
</gene>
<organism evidence="2 3">
    <name type="scientific">Solirubrobacter ginsenosidimutans</name>
    <dbReference type="NCBI Taxonomy" id="490573"/>
    <lineage>
        <taxon>Bacteria</taxon>
        <taxon>Bacillati</taxon>
        <taxon>Actinomycetota</taxon>
        <taxon>Thermoleophilia</taxon>
        <taxon>Solirubrobacterales</taxon>
        <taxon>Solirubrobacteraceae</taxon>
        <taxon>Solirubrobacter</taxon>
    </lineage>
</organism>
<accession>A0A9X3MZZ7</accession>
<dbReference type="RefSeq" id="WP_270044918.1">
    <property type="nucleotide sequence ID" value="NZ_JAPDOD010000050.1"/>
</dbReference>
<feature type="transmembrane region" description="Helical" evidence="1">
    <location>
        <begin position="65"/>
        <end position="83"/>
    </location>
</feature>
<dbReference type="AlphaFoldDB" id="A0A9X3MZZ7"/>